<feature type="region of interest" description="Disordered" evidence="1">
    <location>
        <begin position="43"/>
        <end position="120"/>
    </location>
</feature>
<dbReference type="OrthoDB" id="16120at2759"/>
<comment type="caution">
    <text evidence="2">The sequence shown here is derived from an EMBL/GenBank/DDBJ whole genome shotgun (WGS) entry which is preliminary data.</text>
</comment>
<name>A0A8J5CP51_CHIOP</name>
<keyword evidence="3" id="KW-1185">Reference proteome</keyword>
<sequence>MPVHKLVPTLSTLCVQRIGQLFIDLTKGLSQCSASKKNAIPSQLKSVNENDAGHTSEGNSANGETQSQNETKEMEDKNSPTQEWLERKCFRAPPPPTDLLTKEPLSLPPENEDQRRKKQEDLEQFCQDLGQALTSHSHVTLHRTLFGSISTLLDPIYMKEKSSRHAIRSALVPFLNASLRELDFGERRMFSEPGMCQAFADHLHKAVKLETLIIGRSCYWRSQIFEKLNLNLMNLVHLKF</sequence>
<dbReference type="AlphaFoldDB" id="A0A8J5CP51"/>
<evidence type="ECO:0000313" key="3">
    <source>
        <dbReference type="Proteomes" id="UP000770661"/>
    </source>
</evidence>
<reference evidence="2" key="1">
    <citation type="submission" date="2020-07" db="EMBL/GenBank/DDBJ databases">
        <title>The High-quality genome of the commercially important snow crab, Chionoecetes opilio.</title>
        <authorList>
            <person name="Jeong J.-H."/>
            <person name="Ryu S."/>
        </authorList>
    </citation>
    <scope>NUCLEOTIDE SEQUENCE</scope>
    <source>
        <strain evidence="2">MADBK_172401_WGS</strain>
        <tissue evidence="2">Digestive gland</tissue>
    </source>
</reference>
<evidence type="ECO:0000256" key="1">
    <source>
        <dbReference type="SAM" id="MobiDB-lite"/>
    </source>
</evidence>
<feature type="compositionally biased region" description="Polar residues" evidence="1">
    <location>
        <begin position="56"/>
        <end position="69"/>
    </location>
</feature>
<feature type="compositionally biased region" description="Basic and acidic residues" evidence="1">
    <location>
        <begin position="70"/>
        <end position="89"/>
    </location>
</feature>
<evidence type="ECO:0000313" key="2">
    <source>
        <dbReference type="EMBL" id="KAG0717514.1"/>
    </source>
</evidence>
<dbReference type="Proteomes" id="UP000770661">
    <property type="component" value="Unassembled WGS sequence"/>
</dbReference>
<organism evidence="2 3">
    <name type="scientific">Chionoecetes opilio</name>
    <name type="common">Atlantic snow crab</name>
    <name type="synonym">Cancer opilio</name>
    <dbReference type="NCBI Taxonomy" id="41210"/>
    <lineage>
        <taxon>Eukaryota</taxon>
        <taxon>Metazoa</taxon>
        <taxon>Ecdysozoa</taxon>
        <taxon>Arthropoda</taxon>
        <taxon>Crustacea</taxon>
        <taxon>Multicrustacea</taxon>
        <taxon>Malacostraca</taxon>
        <taxon>Eumalacostraca</taxon>
        <taxon>Eucarida</taxon>
        <taxon>Decapoda</taxon>
        <taxon>Pleocyemata</taxon>
        <taxon>Brachyura</taxon>
        <taxon>Eubrachyura</taxon>
        <taxon>Majoidea</taxon>
        <taxon>Majidae</taxon>
        <taxon>Chionoecetes</taxon>
    </lineage>
</organism>
<dbReference type="EMBL" id="JACEEZ010017449">
    <property type="protein sequence ID" value="KAG0717514.1"/>
    <property type="molecule type" value="Genomic_DNA"/>
</dbReference>
<accession>A0A8J5CP51</accession>
<gene>
    <name evidence="2" type="ORF">GWK47_054258</name>
</gene>
<protein>
    <submittedName>
        <fullName evidence="2">Uncharacterized protein</fullName>
    </submittedName>
</protein>
<proteinExistence type="predicted"/>